<sequence length="108" mass="12288">ELLEQYGYDMTIADWKICVGSAEGTEAFFNTLADRLDRPLDLEAEDPQRLQRELDLVARQPVLPGIQEYIQRAAELNLKLAVASSSSCKWVLGHLEQRGLREKGEFRP</sequence>
<name>X1G089_9ZZZZ</name>
<dbReference type="Gene3D" id="3.40.50.1000">
    <property type="entry name" value="HAD superfamily/HAD-like"/>
    <property type="match status" value="1"/>
</dbReference>
<reference evidence="1" key="1">
    <citation type="journal article" date="2014" name="Front. Microbiol.">
        <title>High frequency of phylogenetically diverse reductive dehalogenase-homologous genes in deep subseafloor sedimentary metagenomes.</title>
        <authorList>
            <person name="Kawai M."/>
            <person name="Futagami T."/>
            <person name="Toyoda A."/>
            <person name="Takaki Y."/>
            <person name="Nishi S."/>
            <person name="Hori S."/>
            <person name="Arai W."/>
            <person name="Tsubouchi T."/>
            <person name="Morono Y."/>
            <person name="Uchiyama I."/>
            <person name="Ito T."/>
            <person name="Fujiyama A."/>
            <person name="Inagaki F."/>
            <person name="Takami H."/>
        </authorList>
    </citation>
    <scope>NUCLEOTIDE SEQUENCE</scope>
    <source>
        <strain evidence="1">Expedition CK06-06</strain>
    </source>
</reference>
<gene>
    <name evidence="1" type="ORF">S03H2_26425</name>
</gene>
<protein>
    <submittedName>
        <fullName evidence="1">Uncharacterized protein</fullName>
    </submittedName>
</protein>
<organism evidence="1">
    <name type="scientific">marine sediment metagenome</name>
    <dbReference type="NCBI Taxonomy" id="412755"/>
    <lineage>
        <taxon>unclassified sequences</taxon>
        <taxon>metagenomes</taxon>
        <taxon>ecological metagenomes</taxon>
    </lineage>
</organism>
<feature type="non-terminal residue" evidence="1">
    <location>
        <position position="1"/>
    </location>
</feature>
<comment type="caution">
    <text evidence="1">The sequence shown here is derived from an EMBL/GenBank/DDBJ whole genome shotgun (WGS) entry which is preliminary data.</text>
</comment>
<dbReference type="AlphaFoldDB" id="X1G089"/>
<accession>X1G089</accession>
<dbReference type="InterPro" id="IPR036412">
    <property type="entry name" value="HAD-like_sf"/>
</dbReference>
<evidence type="ECO:0000313" key="1">
    <source>
        <dbReference type="EMBL" id="GAH50667.1"/>
    </source>
</evidence>
<dbReference type="SUPFAM" id="SSF56784">
    <property type="entry name" value="HAD-like"/>
    <property type="match status" value="1"/>
</dbReference>
<dbReference type="InterPro" id="IPR023214">
    <property type="entry name" value="HAD_sf"/>
</dbReference>
<dbReference type="InterPro" id="IPR023198">
    <property type="entry name" value="PGP-like_dom2"/>
</dbReference>
<feature type="non-terminal residue" evidence="1">
    <location>
        <position position="108"/>
    </location>
</feature>
<dbReference type="Gene3D" id="1.10.150.240">
    <property type="entry name" value="Putative phosphatase, domain 2"/>
    <property type="match status" value="1"/>
</dbReference>
<dbReference type="EMBL" id="BARU01015321">
    <property type="protein sequence ID" value="GAH50667.1"/>
    <property type="molecule type" value="Genomic_DNA"/>
</dbReference>
<proteinExistence type="predicted"/>